<keyword evidence="5" id="KW-0406">Ion transport</keyword>
<keyword evidence="9" id="KW-0732">Signal</keyword>
<dbReference type="EMBL" id="MDCJ01000007">
    <property type="protein sequence ID" value="ODS04498.1"/>
    <property type="molecule type" value="Genomic_DNA"/>
</dbReference>
<dbReference type="PANTHER" id="PTHR30329">
    <property type="entry name" value="STATOR ELEMENT OF FLAGELLAR MOTOR COMPLEX"/>
    <property type="match status" value="1"/>
</dbReference>
<dbReference type="SUPFAM" id="SSF103088">
    <property type="entry name" value="OmpA-like"/>
    <property type="match status" value="1"/>
</dbReference>
<dbReference type="RefSeq" id="WP_069447698.1">
    <property type="nucleotide sequence ID" value="NZ_CP134278.1"/>
</dbReference>
<evidence type="ECO:0000256" key="5">
    <source>
        <dbReference type="ARBA" id="ARBA00023065"/>
    </source>
</evidence>
<dbReference type="AlphaFoldDB" id="A0A1E3WFA3"/>
<protein>
    <submittedName>
        <fullName evidence="11">Outer membrane porin</fullName>
    </submittedName>
</protein>
<dbReference type="GO" id="GO:0006811">
    <property type="term" value="P:monoatomic ion transport"/>
    <property type="evidence" value="ECO:0007669"/>
    <property type="project" value="UniProtKB-KW"/>
</dbReference>
<dbReference type="GO" id="GO:0009279">
    <property type="term" value="C:cell outer membrane"/>
    <property type="evidence" value="ECO:0007669"/>
    <property type="project" value="UniProtKB-SubCell"/>
</dbReference>
<keyword evidence="3" id="KW-1134">Transmembrane beta strand</keyword>
<dbReference type="OrthoDB" id="9792021at2"/>
<dbReference type="PANTHER" id="PTHR30329:SF20">
    <property type="entry name" value="EXPORTED PROTEIN"/>
    <property type="match status" value="1"/>
</dbReference>
<dbReference type="Pfam" id="PF00691">
    <property type="entry name" value="OmpA"/>
    <property type="match status" value="1"/>
</dbReference>
<evidence type="ECO:0000256" key="7">
    <source>
        <dbReference type="ARBA" id="ARBA00023136"/>
    </source>
</evidence>
<dbReference type="PRINTS" id="PR01021">
    <property type="entry name" value="OMPADOMAIN"/>
</dbReference>
<sequence>MEKIAIKIYPMLLVIASFTLEAKPPIPTPTIGIGSFSSQDVWGGQWAVGVQFDELATGYVDYQSSDVAKQLSLMVDRQFYITHSLSLVGSVGSTFWLTGDDIEEVVFEPLLGIGVRYDWSPYVATSVGYRYPVTQEFSELLDPSIQLGVIVKPFNHGKSDSWLIAAEAIRPVEPLPEIKKVDMPVEGCKAGIFIRSFYFTHDSATSDISRQDIALIQALDGTRYTVIGHTDSLGSSDYNQKLGLKRAEFVKQVLQENGVHEAAVFACSRGEAEASEEKTRTNNALQRRVDIYFVE</sequence>
<organism evidence="11 12">
    <name type="scientific">Vibrio scophthalmi</name>
    <dbReference type="NCBI Taxonomy" id="45658"/>
    <lineage>
        <taxon>Bacteria</taxon>
        <taxon>Pseudomonadati</taxon>
        <taxon>Pseudomonadota</taxon>
        <taxon>Gammaproteobacteria</taxon>
        <taxon>Vibrionales</taxon>
        <taxon>Vibrionaceae</taxon>
        <taxon>Vibrio</taxon>
    </lineage>
</organism>
<keyword evidence="4" id="KW-0812">Transmembrane</keyword>
<feature type="signal peptide" evidence="9">
    <location>
        <begin position="1"/>
        <end position="22"/>
    </location>
</feature>
<dbReference type="PROSITE" id="PS51123">
    <property type="entry name" value="OMPA_2"/>
    <property type="match status" value="1"/>
</dbReference>
<evidence type="ECO:0000256" key="8">
    <source>
        <dbReference type="PROSITE-ProRule" id="PRU00473"/>
    </source>
</evidence>
<dbReference type="Gene3D" id="3.30.1330.60">
    <property type="entry name" value="OmpA-like domain"/>
    <property type="match status" value="1"/>
</dbReference>
<comment type="subcellular location">
    <subcellularLocation>
        <location evidence="1">Cell outer membrane</location>
        <topology evidence="1">Multi-pass membrane protein</topology>
    </subcellularLocation>
</comment>
<gene>
    <name evidence="11" type="ORF">VSF3289_03637</name>
</gene>
<dbReference type="Proteomes" id="UP000095131">
    <property type="component" value="Unassembled WGS sequence"/>
</dbReference>
<evidence type="ECO:0000256" key="6">
    <source>
        <dbReference type="ARBA" id="ARBA00023114"/>
    </source>
</evidence>
<dbReference type="InterPro" id="IPR006664">
    <property type="entry name" value="OMP_bac"/>
</dbReference>
<evidence type="ECO:0000313" key="11">
    <source>
        <dbReference type="EMBL" id="ODS04498.1"/>
    </source>
</evidence>
<dbReference type="InterPro" id="IPR050330">
    <property type="entry name" value="Bact_OuterMem_StrucFunc"/>
</dbReference>
<evidence type="ECO:0000259" key="10">
    <source>
        <dbReference type="PROSITE" id="PS51123"/>
    </source>
</evidence>
<evidence type="ECO:0000256" key="4">
    <source>
        <dbReference type="ARBA" id="ARBA00022692"/>
    </source>
</evidence>
<dbReference type="PATRIC" id="fig|45658.8.peg.3596"/>
<name>A0A1E3WFA3_9VIBR</name>
<keyword evidence="6" id="KW-0626">Porin</keyword>
<comment type="caution">
    <text evidence="11">The sequence shown here is derived from an EMBL/GenBank/DDBJ whole genome shotgun (WGS) entry which is preliminary data.</text>
</comment>
<evidence type="ECO:0000256" key="9">
    <source>
        <dbReference type="SAM" id="SignalP"/>
    </source>
</evidence>
<dbReference type="GO" id="GO:0015288">
    <property type="term" value="F:porin activity"/>
    <property type="evidence" value="ECO:0007669"/>
    <property type="project" value="UniProtKB-KW"/>
</dbReference>
<accession>A0A1E3WFA3</accession>
<proteinExistence type="predicted"/>
<evidence type="ECO:0000256" key="2">
    <source>
        <dbReference type="ARBA" id="ARBA00022448"/>
    </source>
</evidence>
<feature type="domain" description="OmpA-like" evidence="10">
    <location>
        <begin position="186"/>
        <end position="295"/>
    </location>
</feature>
<feature type="chain" id="PRO_5009139418" evidence="9">
    <location>
        <begin position="23"/>
        <end position="295"/>
    </location>
</feature>
<dbReference type="SUPFAM" id="SSF56925">
    <property type="entry name" value="OMPA-like"/>
    <property type="match status" value="1"/>
</dbReference>
<evidence type="ECO:0000256" key="3">
    <source>
        <dbReference type="ARBA" id="ARBA00022452"/>
    </source>
</evidence>
<dbReference type="InterPro" id="IPR036737">
    <property type="entry name" value="OmpA-like_sf"/>
</dbReference>
<reference evidence="11 12" key="1">
    <citation type="submission" date="2016-08" db="EMBL/GenBank/DDBJ databases">
        <title>Genome sequencing of Vibrio scophthalmi strain FP3289, an isolated from Paralichthys olivaceus.</title>
        <authorList>
            <person name="Han H.-J."/>
        </authorList>
    </citation>
    <scope>NUCLEOTIDE SEQUENCE [LARGE SCALE GENOMIC DNA]</scope>
    <source>
        <strain evidence="11 12">FP3289</strain>
    </source>
</reference>
<keyword evidence="7 8" id="KW-0472">Membrane</keyword>
<evidence type="ECO:0000256" key="1">
    <source>
        <dbReference type="ARBA" id="ARBA00004571"/>
    </source>
</evidence>
<dbReference type="GO" id="GO:0046930">
    <property type="term" value="C:pore complex"/>
    <property type="evidence" value="ECO:0007669"/>
    <property type="project" value="UniProtKB-KW"/>
</dbReference>
<dbReference type="CDD" id="cd07185">
    <property type="entry name" value="OmpA_C-like"/>
    <property type="match status" value="1"/>
</dbReference>
<dbReference type="InterPro" id="IPR006665">
    <property type="entry name" value="OmpA-like"/>
</dbReference>
<evidence type="ECO:0000313" key="12">
    <source>
        <dbReference type="Proteomes" id="UP000095131"/>
    </source>
</evidence>
<keyword evidence="2" id="KW-0813">Transport</keyword>
<dbReference type="InterPro" id="IPR011250">
    <property type="entry name" value="OMP/PagP_B-barrel"/>
</dbReference>